<protein>
    <submittedName>
        <fullName evidence="1">YD repeat-containing protein</fullName>
    </submittedName>
</protein>
<dbReference type="Proteomes" id="UP000199045">
    <property type="component" value="Unassembled WGS sequence"/>
</dbReference>
<dbReference type="EMBL" id="FNBN01000002">
    <property type="protein sequence ID" value="SDF54624.1"/>
    <property type="molecule type" value="Genomic_DNA"/>
</dbReference>
<dbReference type="PANTHER" id="PTHR32305:SF15">
    <property type="entry name" value="PROTEIN RHSA-RELATED"/>
    <property type="match status" value="1"/>
</dbReference>
<proteinExistence type="predicted"/>
<dbReference type="InterPro" id="IPR050708">
    <property type="entry name" value="T6SS_VgrG/RHS"/>
</dbReference>
<dbReference type="PANTHER" id="PTHR32305">
    <property type="match status" value="1"/>
</dbReference>
<evidence type="ECO:0000313" key="1">
    <source>
        <dbReference type="EMBL" id="SDF54624.1"/>
    </source>
</evidence>
<gene>
    <name evidence="1" type="ORF">SAMN04488121_102233</name>
</gene>
<accession>A0A1G7LZ22</accession>
<organism evidence="1 2">
    <name type="scientific">Chitinophaga filiformis</name>
    <name type="common">Myxococcus filiformis</name>
    <name type="synonym">Flexibacter filiformis</name>
    <dbReference type="NCBI Taxonomy" id="104663"/>
    <lineage>
        <taxon>Bacteria</taxon>
        <taxon>Pseudomonadati</taxon>
        <taxon>Bacteroidota</taxon>
        <taxon>Chitinophagia</taxon>
        <taxon>Chitinophagales</taxon>
        <taxon>Chitinophagaceae</taxon>
        <taxon>Chitinophaga</taxon>
    </lineage>
</organism>
<dbReference type="Gene3D" id="2.180.10.10">
    <property type="entry name" value="RHS repeat-associated core"/>
    <property type="match status" value="1"/>
</dbReference>
<name>A0A1G7LZ22_CHIFI</name>
<reference evidence="1 2" key="1">
    <citation type="submission" date="2016-10" db="EMBL/GenBank/DDBJ databases">
        <authorList>
            <person name="de Groot N.N."/>
        </authorList>
    </citation>
    <scope>NUCLEOTIDE SEQUENCE [LARGE SCALE GENOMIC DNA]</scope>
    <source>
        <strain evidence="1 2">DSM 527</strain>
    </source>
</reference>
<evidence type="ECO:0000313" key="2">
    <source>
        <dbReference type="Proteomes" id="UP000199045"/>
    </source>
</evidence>
<sequence length="421" mass="46616">MPNIPISALTPLTYTFYDNYDYPGKLAFVSTDTSKLLAADTLYPERLSLSNMTKGLVTGNKVRVLGTDKWLTTTTYYNDKSRIIQVVSENNLGGKDVLTTLYNFKGAVLSTYLHHQNPKSVTPQSTLLTSMTYDHGGRLLTVRKRLNDNVSQEKLIASNSYNELGQLRLKRLGVAASGSMLDTLNYTYNIRGCLQGINKNFVNNGLSTSNWFGQELSYDYGFDSSQYNGNIAGVKWKTRADSTWAYGYSYDKARRLTEAHFTQKAGSNWIQNKKDFTVSNLTYDANGNIKSMWQKGMIGTKIDTIDRLTYSYLPNSNRLSAVADPNRAKTASAGLGDFIDGTNSGNDYFYDGNGNIVADSNRHISSIKYNHLNLPSVITIAGKGTISYQYDATGVKLSKTVLNNTGNTPTTTITDYVGICI</sequence>
<dbReference type="AlphaFoldDB" id="A0A1G7LZ22"/>
<dbReference type="STRING" id="104663.SAMN04488121_102233"/>